<dbReference type="EMBL" id="CP032098">
    <property type="protein sequence ID" value="AXX92011.1"/>
    <property type="molecule type" value="Genomic_DNA"/>
</dbReference>
<organism evidence="2 3">
    <name type="scientific">Malaciobacter molluscorum LMG 25693</name>
    <dbReference type="NCBI Taxonomy" id="870501"/>
    <lineage>
        <taxon>Bacteria</taxon>
        <taxon>Pseudomonadati</taxon>
        <taxon>Campylobacterota</taxon>
        <taxon>Epsilonproteobacteria</taxon>
        <taxon>Campylobacterales</taxon>
        <taxon>Arcobacteraceae</taxon>
        <taxon>Malaciobacter</taxon>
    </lineage>
</organism>
<dbReference type="AlphaFoldDB" id="A0A2G1DLH6"/>
<gene>
    <name evidence="1" type="ORF">AMOL_1022</name>
    <name evidence="2" type="ORF">CPU12_00230</name>
</gene>
<dbReference type="KEGG" id="amol:AMOL_1022"/>
<evidence type="ECO:0000313" key="1">
    <source>
        <dbReference type="EMBL" id="AXX92011.1"/>
    </source>
</evidence>
<keyword evidence="3" id="KW-1185">Reference proteome</keyword>
<evidence type="ECO:0000313" key="3">
    <source>
        <dbReference type="Proteomes" id="UP000221222"/>
    </source>
</evidence>
<dbReference type="EMBL" id="NXFY01000001">
    <property type="protein sequence ID" value="PHO19244.1"/>
    <property type="molecule type" value="Genomic_DNA"/>
</dbReference>
<dbReference type="RefSeq" id="WP_099341061.1">
    <property type="nucleotide sequence ID" value="NZ_CP032098.1"/>
</dbReference>
<dbReference type="InterPro" id="IPR021378">
    <property type="entry name" value="DUF3010"/>
</dbReference>
<dbReference type="Proteomes" id="UP000262712">
    <property type="component" value="Chromosome"/>
</dbReference>
<proteinExistence type="predicted"/>
<dbReference type="Proteomes" id="UP000221222">
    <property type="component" value="Unassembled WGS sequence"/>
</dbReference>
<protein>
    <submittedName>
        <fullName evidence="1">DUF3010 domain-containing protein</fullName>
    </submittedName>
</protein>
<sequence length="139" mass="15841">MIICGIELKSNYAILSVLKNSLIDDIIDYVDLKIKKITLEDDENKENIELFFKQINEFFEVNNIDKVVIKKRAKKGNFAGGAVTFKIEGLIQLSSLCKVELVSSQTLSSFEKRNSINFPSNLKKYQEQSYICALSSFCK</sequence>
<reference evidence="2 3" key="1">
    <citation type="submission" date="2017-09" db="EMBL/GenBank/DDBJ databases">
        <title>Arcobacter canalis sp. nov., a new species isolated from a water canal contaminated with urban sewage.</title>
        <authorList>
            <person name="Perez-Cataluna A."/>
            <person name="Salas-Masso N."/>
            <person name="Figueras M.J."/>
        </authorList>
    </citation>
    <scope>NUCLEOTIDE SEQUENCE [LARGE SCALE GENOMIC DNA]</scope>
    <source>
        <strain evidence="2 3">F98-3</strain>
    </source>
</reference>
<evidence type="ECO:0000313" key="2">
    <source>
        <dbReference type="EMBL" id="PHO19244.1"/>
    </source>
</evidence>
<evidence type="ECO:0000313" key="4">
    <source>
        <dbReference type="Proteomes" id="UP000262712"/>
    </source>
</evidence>
<reference evidence="1 4" key="2">
    <citation type="submission" date="2018-08" db="EMBL/GenBank/DDBJ databases">
        <title>Complete genome of the Arcobacter molluscorum type strain LMG 25693.</title>
        <authorList>
            <person name="Miller W.G."/>
            <person name="Yee E."/>
            <person name="Bono J.L."/>
        </authorList>
    </citation>
    <scope>NUCLEOTIDE SEQUENCE [LARGE SCALE GENOMIC DNA]</scope>
    <source>
        <strain evidence="1 4">CECT 7696</strain>
    </source>
</reference>
<accession>A0A2G1DLH6</accession>
<dbReference type="Pfam" id="PF11215">
    <property type="entry name" value="DUF3010"/>
    <property type="match status" value="1"/>
</dbReference>
<name>A0A2G1DLH6_9BACT</name>